<feature type="compositionally biased region" description="Pro residues" evidence="1">
    <location>
        <begin position="20"/>
        <end position="30"/>
    </location>
</feature>
<keyword evidence="2" id="KW-0812">Transmembrane</keyword>
<comment type="caution">
    <text evidence="3">The sequence shown here is derived from an EMBL/GenBank/DDBJ whole genome shotgun (WGS) entry which is preliminary data.</text>
</comment>
<name>A0ABY6TYG7_BIOOC</name>
<accession>A0ABY6TYG7</accession>
<reference evidence="3 4" key="1">
    <citation type="submission" date="2019-06" db="EMBL/GenBank/DDBJ databases">
        <authorList>
            <person name="Broberg M."/>
        </authorList>
    </citation>
    <scope>NUCLEOTIDE SEQUENCE [LARGE SCALE GENOMIC DNA]</scope>
</reference>
<feature type="region of interest" description="Disordered" evidence="1">
    <location>
        <begin position="1"/>
        <end position="56"/>
    </location>
</feature>
<evidence type="ECO:0000313" key="4">
    <source>
        <dbReference type="Proteomes" id="UP000766486"/>
    </source>
</evidence>
<dbReference type="EMBL" id="CABFNS010000711">
    <property type="protein sequence ID" value="VUC23738.1"/>
    <property type="molecule type" value="Genomic_DNA"/>
</dbReference>
<evidence type="ECO:0000256" key="1">
    <source>
        <dbReference type="SAM" id="MobiDB-lite"/>
    </source>
</evidence>
<feature type="transmembrane region" description="Helical" evidence="2">
    <location>
        <begin position="247"/>
        <end position="268"/>
    </location>
</feature>
<evidence type="ECO:0000256" key="2">
    <source>
        <dbReference type="SAM" id="Phobius"/>
    </source>
</evidence>
<feature type="transmembrane region" description="Helical" evidence="2">
    <location>
        <begin position="86"/>
        <end position="105"/>
    </location>
</feature>
<evidence type="ECO:0000313" key="3">
    <source>
        <dbReference type="EMBL" id="VUC23738.1"/>
    </source>
</evidence>
<keyword evidence="4" id="KW-1185">Reference proteome</keyword>
<feature type="transmembrane region" description="Helical" evidence="2">
    <location>
        <begin position="200"/>
        <end position="227"/>
    </location>
</feature>
<sequence length="283" mass="31195">MAAAKNFPSHVSSPAASILAPPPTHLPPPSYEESSSARLPPAYVDPNPPPIPSRDVNHTTAAFTQELPQEQPLSPWVKRNLSTARFTVFFMILVAISHLIFACIVNKDLHNDEFDEKCARYYILSADDPPEGERWTVPAPGRYHADCRRLYHWSQLLTAAASTTVLRALLQALIPVHRSPGLACPRNRIAKSLRSPAGVYALRTISSLALFALYFASGLVLCTNRFITGPMSRDSLRPVYLGSVGLIWFSVLVTGHQAVTTGIASWCMRGYKDPNERSYTPSI</sequence>
<gene>
    <name evidence="3" type="ORF">CLO192961_LOCUS125311</name>
</gene>
<keyword evidence="2" id="KW-1133">Transmembrane helix</keyword>
<keyword evidence="2" id="KW-0472">Membrane</keyword>
<protein>
    <submittedName>
        <fullName evidence="3">Uncharacterized protein</fullName>
    </submittedName>
</protein>
<dbReference type="Proteomes" id="UP000766486">
    <property type="component" value="Unassembled WGS sequence"/>
</dbReference>
<organism evidence="3 4">
    <name type="scientific">Bionectria ochroleuca</name>
    <name type="common">Gliocladium roseum</name>
    <dbReference type="NCBI Taxonomy" id="29856"/>
    <lineage>
        <taxon>Eukaryota</taxon>
        <taxon>Fungi</taxon>
        <taxon>Dikarya</taxon>
        <taxon>Ascomycota</taxon>
        <taxon>Pezizomycotina</taxon>
        <taxon>Sordariomycetes</taxon>
        <taxon>Hypocreomycetidae</taxon>
        <taxon>Hypocreales</taxon>
        <taxon>Bionectriaceae</taxon>
        <taxon>Clonostachys</taxon>
    </lineage>
</organism>
<proteinExistence type="predicted"/>